<dbReference type="EMBL" id="CAJVQC010009577">
    <property type="protein sequence ID" value="CAG8606412.1"/>
    <property type="molecule type" value="Genomic_DNA"/>
</dbReference>
<reference evidence="1" key="1">
    <citation type="submission" date="2021-06" db="EMBL/GenBank/DDBJ databases">
        <authorList>
            <person name="Kallberg Y."/>
            <person name="Tangrot J."/>
            <person name="Rosling A."/>
        </authorList>
    </citation>
    <scope>NUCLEOTIDE SEQUENCE</scope>
    <source>
        <strain evidence="1">MA461A</strain>
    </source>
</reference>
<evidence type="ECO:0000313" key="2">
    <source>
        <dbReference type="Proteomes" id="UP000789920"/>
    </source>
</evidence>
<keyword evidence="2" id="KW-1185">Reference proteome</keyword>
<organism evidence="1 2">
    <name type="scientific">Racocetra persica</name>
    <dbReference type="NCBI Taxonomy" id="160502"/>
    <lineage>
        <taxon>Eukaryota</taxon>
        <taxon>Fungi</taxon>
        <taxon>Fungi incertae sedis</taxon>
        <taxon>Mucoromycota</taxon>
        <taxon>Glomeromycotina</taxon>
        <taxon>Glomeromycetes</taxon>
        <taxon>Diversisporales</taxon>
        <taxon>Gigasporaceae</taxon>
        <taxon>Racocetra</taxon>
    </lineage>
</organism>
<sequence length="232" mass="26824">MNADNMSQETSTQNIEITCSTCKTKRIAANFYHISASSSQKKSKLEVVQDENTLTNPGINEDPENMNLFSEKTLNEAVNFAYEIEIDQDLLVTASLTQSDLINNNDLKTIEDNFRKLAHMLIVSLESGSGYYWEKRSDNQPPQRISKTHVPIERYNCVGNIKLTIIPKEQYILVKGHHNVAHKKPTYRQVKFLVEAKEWIRNNISFNMRYTEMHCRLHISNLINPKIHTLEQ</sequence>
<protein>
    <submittedName>
        <fullName evidence="1">11499_t:CDS:1</fullName>
    </submittedName>
</protein>
<gene>
    <name evidence="1" type="ORF">RPERSI_LOCUS6124</name>
</gene>
<evidence type="ECO:0000313" key="1">
    <source>
        <dbReference type="EMBL" id="CAG8606412.1"/>
    </source>
</evidence>
<comment type="caution">
    <text evidence="1">The sequence shown here is derived from an EMBL/GenBank/DDBJ whole genome shotgun (WGS) entry which is preliminary data.</text>
</comment>
<feature type="non-terminal residue" evidence="1">
    <location>
        <position position="232"/>
    </location>
</feature>
<name>A0ACA9MSF5_9GLOM</name>
<accession>A0ACA9MSF5</accession>
<dbReference type="Proteomes" id="UP000789920">
    <property type="component" value="Unassembled WGS sequence"/>
</dbReference>
<proteinExistence type="predicted"/>